<dbReference type="AlphaFoldDB" id="A0A1F4VZT0"/>
<keyword evidence="1" id="KW-0472">Membrane</keyword>
<name>A0A1F4VZT0_UNCKA</name>
<evidence type="ECO:0000313" key="3">
    <source>
        <dbReference type="EMBL" id="OGC62674.1"/>
    </source>
</evidence>
<dbReference type="Pfam" id="PF03703">
    <property type="entry name" value="bPH_2"/>
    <property type="match status" value="1"/>
</dbReference>
<dbReference type="InterPro" id="IPR005182">
    <property type="entry name" value="YdbS-like_PH"/>
</dbReference>
<reference evidence="3 4" key="1">
    <citation type="journal article" date="2016" name="Nat. Commun.">
        <title>Thousands of microbial genomes shed light on interconnected biogeochemical processes in an aquifer system.</title>
        <authorList>
            <person name="Anantharaman K."/>
            <person name="Brown C.T."/>
            <person name="Hug L.A."/>
            <person name="Sharon I."/>
            <person name="Castelle C.J."/>
            <person name="Probst A.J."/>
            <person name="Thomas B.C."/>
            <person name="Singh A."/>
            <person name="Wilkins M.J."/>
            <person name="Karaoz U."/>
            <person name="Brodie E.L."/>
            <person name="Williams K.H."/>
            <person name="Hubbard S.S."/>
            <person name="Banfield J.F."/>
        </authorList>
    </citation>
    <scope>NUCLEOTIDE SEQUENCE [LARGE SCALE GENOMIC DNA]</scope>
</reference>
<dbReference type="EMBL" id="MEVT01000014">
    <property type="protein sequence ID" value="OGC62674.1"/>
    <property type="molecule type" value="Genomic_DNA"/>
</dbReference>
<dbReference type="PANTHER" id="PTHR37938">
    <property type="entry name" value="BLL0215 PROTEIN"/>
    <property type="match status" value="1"/>
</dbReference>
<keyword evidence="1" id="KW-1133">Transmembrane helix</keyword>
<proteinExistence type="predicted"/>
<accession>A0A1F4VZT0</accession>
<evidence type="ECO:0000313" key="4">
    <source>
        <dbReference type="Proteomes" id="UP000176614"/>
    </source>
</evidence>
<dbReference type="PANTHER" id="PTHR37938:SF1">
    <property type="entry name" value="BLL0215 PROTEIN"/>
    <property type="match status" value="1"/>
</dbReference>
<organism evidence="3 4">
    <name type="scientific">candidate division WWE3 bacterium RIFOXYA2_FULL_46_9</name>
    <dbReference type="NCBI Taxonomy" id="1802636"/>
    <lineage>
        <taxon>Bacteria</taxon>
        <taxon>Katanobacteria</taxon>
    </lineage>
</organism>
<protein>
    <recommendedName>
        <fullName evidence="2">YdbS-like PH domain-containing protein</fullName>
    </recommendedName>
</protein>
<feature type="domain" description="YdbS-like PH" evidence="2">
    <location>
        <begin position="92"/>
        <end position="167"/>
    </location>
</feature>
<keyword evidence="1" id="KW-0812">Transmembrane</keyword>
<evidence type="ECO:0000259" key="2">
    <source>
        <dbReference type="Pfam" id="PF03703"/>
    </source>
</evidence>
<sequence length="184" mass="20777">MQCLDKGTIIEVSVETNKVQEIHIKQSPKSLSLELVNLCFPITLLLAIFIVFFAFFIPKLFPLYLSVILIFLLLLLFTGLLFVSATTCKMRWRGKSYIITPDQIVIVDGVWSKRHRASNLKGMVGMTLEQTFMAKMLGFGTVSVKFMGGGELNIRNIDEPETVMNYISEMARNGFVTRTVSDPE</sequence>
<feature type="transmembrane region" description="Helical" evidence="1">
    <location>
        <begin position="63"/>
        <end position="83"/>
    </location>
</feature>
<gene>
    <name evidence="3" type="ORF">A2264_02280</name>
</gene>
<feature type="transmembrane region" description="Helical" evidence="1">
    <location>
        <begin position="35"/>
        <end position="57"/>
    </location>
</feature>
<evidence type="ECO:0000256" key="1">
    <source>
        <dbReference type="SAM" id="Phobius"/>
    </source>
</evidence>
<dbReference type="Proteomes" id="UP000176614">
    <property type="component" value="Unassembled WGS sequence"/>
</dbReference>
<comment type="caution">
    <text evidence="3">The sequence shown here is derived from an EMBL/GenBank/DDBJ whole genome shotgun (WGS) entry which is preliminary data.</text>
</comment>